<dbReference type="AlphaFoldDB" id="A0A4V3ICG1"/>
<dbReference type="RefSeq" id="WP_134454033.1">
    <property type="nucleotide sequence ID" value="NZ_SOFL01000036.1"/>
</dbReference>
<evidence type="ECO:0000313" key="1">
    <source>
        <dbReference type="EMBL" id="TFC01054.1"/>
    </source>
</evidence>
<keyword evidence="2" id="KW-1185">Reference proteome</keyword>
<reference evidence="1 2" key="1">
    <citation type="submission" date="2019-03" db="EMBL/GenBank/DDBJ databases">
        <title>Genomics of glacier-inhabiting Cryobacterium strains.</title>
        <authorList>
            <person name="Liu Q."/>
            <person name="Xin Y.-H."/>
        </authorList>
    </citation>
    <scope>NUCLEOTIDE SEQUENCE [LARGE SCALE GENOMIC DNA]</scope>
    <source>
        <strain evidence="1 2">RHLS22-1</strain>
    </source>
</reference>
<comment type="caution">
    <text evidence="1">The sequence shown here is derived from an EMBL/GenBank/DDBJ whole genome shotgun (WGS) entry which is preliminary data.</text>
</comment>
<sequence length="86" mass="8705">MTIYLDNVCLDVRCADCCTEGDRTISTATVDDRIVAAAAKSGLVAVTSAAGIRVFQVKFISIIASGALCGLAGAQLAMASAPSPPE</sequence>
<protein>
    <submittedName>
        <fullName evidence="1">Uncharacterized protein</fullName>
    </submittedName>
</protein>
<dbReference type="Proteomes" id="UP000297907">
    <property type="component" value="Unassembled WGS sequence"/>
</dbReference>
<accession>A0A4V3ICG1</accession>
<organism evidence="1 2">
    <name type="scientific">Cryobacterium adonitolivorans</name>
    <dbReference type="NCBI Taxonomy" id="1259189"/>
    <lineage>
        <taxon>Bacteria</taxon>
        <taxon>Bacillati</taxon>
        <taxon>Actinomycetota</taxon>
        <taxon>Actinomycetes</taxon>
        <taxon>Micrococcales</taxon>
        <taxon>Microbacteriaceae</taxon>
        <taxon>Cryobacterium</taxon>
    </lineage>
</organism>
<gene>
    <name evidence="1" type="ORF">E3O42_11305</name>
</gene>
<proteinExistence type="predicted"/>
<name>A0A4V3ICG1_9MICO</name>
<evidence type="ECO:0000313" key="2">
    <source>
        <dbReference type="Proteomes" id="UP000297907"/>
    </source>
</evidence>
<dbReference type="EMBL" id="SOFL01000036">
    <property type="protein sequence ID" value="TFC01054.1"/>
    <property type="molecule type" value="Genomic_DNA"/>
</dbReference>